<dbReference type="GO" id="GO:0005509">
    <property type="term" value="F:calcium ion binding"/>
    <property type="evidence" value="ECO:0007669"/>
    <property type="project" value="InterPro"/>
</dbReference>
<accession>A0A2N9EUR9</accession>
<keyword evidence="1" id="KW-0106">Calcium</keyword>
<reference evidence="3" key="1">
    <citation type="submission" date="2018-02" db="EMBL/GenBank/DDBJ databases">
        <authorList>
            <person name="Cohen D.B."/>
            <person name="Kent A.D."/>
        </authorList>
    </citation>
    <scope>NUCLEOTIDE SEQUENCE</scope>
</reference>
<dbReference type="InterPro" id="IPR011992">
    <property type="entry name" value="EF-hand-dom_pair"/>
</dbReference>
<dbReference type="Gene3D" id="1.10.238.10">
    <property type="entry name" value="EF-hand"/>
    <property type="match status" value="1"/>
</dbReference>
<dbReference type="AlphaFoldDB" id="A0A2N9EUR9"/>
<sequence>MDTDDNGRVSFDELVEYFKQCGYNWADYNFFNSLDRNQDGELDFWEVLTLYYIIKTRGVWCQSCGLCQMGLYFTCVACFDSASNTYDLCTDCYSERRYRHHHISFLDNYVLLRSKRGLPPGQPNLNQALVQHNIAPSAPLVSFYVF</sequence>
<dbReference type="InterPro" id="IPR002048">
    <property type="entry name" value="EF_hand_dom"/>
</dbReference>
<dbReference type="CDD" id="cd00051">
    <property type="entry name" value="EFh"/>
    <property type="match status" value="1"/>
</dbReference>
<protein>
    <recommendedName>
        <fullName evidence="2">EF-hand domain-containing protein</fullName>
    </recommendedName>
</protein>
<name>A0A2N9EUR9_FAGSY</name>
<evidence type="ECO:0000259" key="2">
    <source>
        <dbReference type="PROSITE" id="PS50222"/>
    </source>
</evidence>
<gene>
    <name evidence="3" type="ORF">FSB_LOCUS6293</name>
</gene>
<dbReference type="SUPFAM" id="SSF57850">
    <property type="entry name" value="RING/U-box"/>
    <property type="match status" value="1"/>
</dbReference>
<dbReference type="EMBL" id="OIVN01000331">
    <property type="protein sequence ID" value="SPC78411.1"/>
    <property type="molecule type" value="Genomic_DNA"/>
</dbReference>
<evidence type="ECO:0000256" key="1">
    <source>
        <dbReference type="ARBA" id="ARBA00022837"/>
    </source>
</evidence>
<proteinExistence type="predicted"/>
<dbReference type="PROSITE" id="PS50222">
    <property type="entry name" value="EF_HAND_2"/>
    <property type="match status" value="1"/>
</dbReference>
<evidence type="ECO:0000313" key="3">
    <source>
        <dbReference type="EMBL" id="SPC78411.1"/>
    </source>
</evidence>
<dbReference type="PROSITE" id="PS00018">
    <property type="entry name" value="EF_HAND_1"/>
    <property type="match status" value="2"/>
</dbReference>
<organism evidence="3">
    <name type="scientific">Fagus sylvatica</name>
    <name type="common">Beechnut</name>
    <dbReference type="NCBI Taxonomy" id="28930"/>
    <lineage>
        <taxon>Eukaryota</taxon>
        <taxon>Viridiplantae</taxon>
        <taxon>Streptophyta</taxon>
        <taxon>Embryophyta</taxon>
        <taxon>Tracheophyta</taxon>
        <taxon>Spermatophyta</taxon>
        <taxon>Magnoliopsida</taxon>
        <taxon>eudicotyledons</taxon>
        <taxon>Gunneridae</taxon>
        <taxon>Pentapetalae</taxon>
        <taxon>rosids</taxon>
        <taxon>fabids</taxon>
        <taxon>Fagales</taxon>
        <taxon>Fagaceae</taxon>
        <taxon>Fagus</taxon>
    </lineage>
</organism>
<dbReference type="InterPro" id="IPR018247">
    <property type="entry name" value="EF_Hand_1_Ca_BS"/>
</dbReference>
<dbReference type="SUPFAM" id="SSF47473">
    <property type="entry name" value="EF-hand"/>
    <property type="match status" value="1"/>
</dbReference>
<feature type="domain" description="EF-hand" evidence="2">
    <location>
        <begin position="1"/>
        <end position="24"/>
    </location>
</feature>